<evidence type="ECO:0000256" key="1">
    <source>
        <dbReference type="SAM" id="Phobius"/>
    </source>
</evidence>
<keyword evidence="1" id="KW-0812">Transmembrane</keyword>
<proteinExistence type="predicted"/>
<name>A0A7C4XV67_UNCKA</name>
<comment type="caution">
    <text evidence="2">The sequence shown here is derived from an EMBL/GenBank/DDBJ whole genome shotgun (WGS) entry which is preliminary data.</text>
</comment>
<gene>
    <name evidence="2" type="ORF">ENR63_01830</name>
</gene>
<keyword evidence="1" id="KW-1133">Transmembrane helix</keyword>
<sequence length="116" mass="12499">MTKEIASSFEQGPSSGMGWWAFSLSLVAFLSGPLLGIFASVVRPVLDVATSENIGQVFGFLFGVLILATIVASFALSLISFQKGERSWAVWFALVVSSLAVCFLLFMLIGEFAFPH</sequence>
<feature type="transmembrane region" description="Helical" evidence="1">
    <location>
        <begin position="54"/>
        <end position="76"/>
    </location>
</feature>
<keyword evidence="1" id="KW-0472">Membrane</keyword>
<organism evidence="2">
    <name type="scientific">candidate division WWE3 bacterium</name>
    <dbReference type="NCBI Taxonomy" id="2053526"/>
    <lineage>
        <taxon>Bacteria</taxon>
        <taxon>Katanobacteria</taxon>
    </lineage>
</organism>
<feature type="transmembrane region" description="Helical" evidence="1">
    <location>
        <begin position="88"/>
        <end position="109"/>
    </location>
</feature>
<accession>A0A7C4XV67</accession>
<reference evidence="2" key="1">
    <citation type="journal article" date="2020" name="mSystems">
        <title>Genome- and Community-Level Interaction Insights into Carbon Utilization and Element Cycling Functions of Hydrothermarchaeota in Hydrothermal Sediment.</title>
        <authorList>
            <person name="Zhou Z."/>
            <person name="Liu Y."/>
            <person name="Xu W."/>
            <person name="Pan J."/>
            <person name="Luo Z.H."/>
            <person name="Li M."/>
        </authorList>
    </citation>
    <scope>NUCLEOTIDE SEQUENCE [LARGE SCALE GENOMIC DNA]</scope>
    <source>
        <strain evidence="2">SpSt-417</strain>
    </source>
</reference>
<protein>
    <recommendedName>
        <fullName evidence="3">DUF4064 domain-containing protein</fullName>
    </recommendedName>
</protein>
<evidence type="ECO:0008006" key="3">
    <source>
        <dbReference type="Google" id="ProtNLM"/>
    </source>
</evidence>
<dbReference type="EMBL" id="DSRT01000095">
    <property type="protein sequence ID" value="HGW29642.1"/>
    <property type="molecule type" value="Genomic_DNA"/>
</dbReference>
<dbReference type="AlphaFoldDB" id="A0A7C4XV67"/>
<feature type="transmembrane region" description="Helical" evidence="1">
    <location>
        <begin position="20"/>
        <end position="42"/>
    </location>
</feature>
<evidence type="ECO:0000313" key="2">
    <source>
        <dbReference type="EMBL" id="HGW29642.1"/>
    </source>
</evidence>